<sequence length="116" mass="13690">MTVKRIVRIENGIAFAISFYIYVYLNFPVWLFFVLLLVPDITMIGYAMNKKIGAIVYNFGHSLIVPLLFFISYFYFSNVYLLIISIIWLAHIFMDRLLGFGLKYEDTFNITHIQKL</sequence>
<feature type="transmembrane region" description="Helical" evidence="1">
    <location>
        <begin position="55"/>
        <end position="74"/>
    </location>
</feature>
<comment type="caution">
    <text evidence="2">The sequence shown here is derived from an EMBL/GenBank/DDBJ whole genome shotgun (WGS) entry which is preliminary data.</text>
</comment>
<reference evidence="2 3" key="1">
    <citation type="submission" date="2017-12" db="EMBL/GenBank/DDBJ databases">
        <title>Taxonomic description and draft genome of Pradoshia cofamensis Gen. nov., sp. nov., a thermotolerant bacillale isolated from anterior gut of earthworm Eisenia fetida.</title>
        <authorList>
            <person name="Saha T."/>
            <person name="Chakraborty R."/>
        </authorList>
    </citation>
    <scope>NUCLEOTIDE SEQUENCE [LARGE SCALE GENOMIC DNA]</scope>
    <source>
        <strain evidence="2 3">EAG3</strain>
    </source>
</reference>
<evidence type="ECO:0000313" key="3">
    <source>
        <dbReference type="Proteomes" id="UP000239663"/>
    </source>
</evidence>
<keyword evidence="1" id="KW-0472">Membrane</keyword>
<dbReference type="EMBL" id="PKOZ01000018">
    <property type="protein sequence ID" value="PQD93892.1"/>
    <property type="molecule type" value="Genomic_DNA"/>
</dbReference>
<dbReference type="AlphaFoldDB" id="A0A2S7MVR0"/>
<gene>
    <name evidence="2" type="ORF">CYL18_17185</name>
</gene>
<keyword evidence="3" id="KW-1185">Reference proteome</keyword>
<name>A0A2S7MVR0_9BACI</name>
<feature type="transmembrane region" description="Helical" evidence="1">
    <location>
        <begin position="80"/>
        <end position="98"/>
    </location>
</feature>
<keyword evidence="1" id="KW-1133">Transmembrane helix</keyword>
<feature type="transmembrane region" description="Helical" evidence="1">
    <location>
        <begin position="7"/>
        <end position="23"/>
    </location>
</feature>
<protein>
    <submittedName>
        <fullName evidence="2">DUF4260 domain-containing protein</fullName>
    </submittedName>
</protein>
<organism evidence="2 3">
    <name type="scientific">Pradoshia eiseniae</name>
    <dbReference type="NCBI Taxonomy" id="2064768"/>
    <lineage>
        <taxon>Bacteria</taxon>
        <taxon>Bacillati</taxon>
        <taxon>Bacillota</taxon>
        <taxon>Bacilli</taxon>
        <taxon>Bacillales</taxon>
        <taxon>Bacillaceae</taxon>
        <taxon>Pradoshia</taxon>
    </lineage>
</organism>
<evidence type="ECO:0000256" key="1">
    <source>
        <dbReference type="SAM" id="Phobius"/>
    </source>
</evidence>
<accession>A0A2S7MVR0</accession>
<keyword evidence="1" id="KW-0812">Transmembrane</keyword>
<proteinExistence type="predicted"/>
<dbReference type="RefSeq" id="WP_104850726.1">
    <property type="nucleotide sequence ID" value="NZ_PKOZ01000018.1"/>
</dbReference>
<dbReference type="Proteomes" id="UP000239663">
    <property type="component" value="Unassembled WGS sequence"/>
</dbReference>
<dbReference type="Pfam" id="PF14079">
    <property type="entry name" value="DUF4260"/>
    <property type="match status" value="1"/>
</dbReference>
<dbReference type="OrthoDB" id="9813911at2"/>
<evidence type="ECO:0000313" key="2">
    <source>
        <dbReference type="EMBL" id="PQD93892.1"/>
    </source>
</evidence>
<dbReference type="InterPro" id="IPR025356">
    <property type="entry name" value="DUF4260"/>
</dbReference>